<dbReference type="EMBL" id="JABXBU010000015">
    <property type="protein sequence ID" value="KAF8786510.1"/>
    <property type="molecule type" value="Genomic_DNA"/>
</dbReference>
<reference evidence="1" key="1">
    <citation type="journal article" date="2020" name="bioRxiv">
        <title>Chromosome-level reference genome of the European wasp spider Argiope bruennichi: a resource for studies on range expansion and evolutionary adaptation.</title>
        <authorList>
            <person name="Sheffer M.M."/>
            <person name="Hoppe A."/>
            <person name="Krehenwinkel H."/>
            <person name="Uhl G."/>
            <person name="Kuss A.W."/>
            <person name="Jensen L."/>
            <person name="Jensen C."/>
            <person name="Gillespie R.G."/>
            <person name="Hoff K.J."/>
            <person name="Prost S."/>
        </authorList>
    </citation>
    <scope>NUCLEOTIDE SEQUENCE</scope>
</reference>
<accession>A0A8T0FAW6</accession>
<dbReference type="Proteomes" id="UP000807504">
    <property type="component" value="Unassembled WGS sequence"/>
</dbReference>
<proteinExistence type="predicted"/>
<evidence type="ECO:0000313" key="2">
    <source>
        <dbReference type="Proteomes" id="UP000807504"/>
    </source>
</evidence>
<sequence length="121" mass="13776">MEKMSSKVKWLLHEEGFSNRFHRILFQNLSSTSIHSRFFSNRDSSPPLNSNAVISETPFQIGPQKKGRPIAPFYSGSDFGKEEAFYRVIVVKYFDGLEGGEGNTTVMMFYGRKTEEGLLVL</sequence>
<reference evidence="1" key="2">
    <citation type="submission" date="2020-06" db="EMBL/GenBank/DDBJ databases">
        <authorList>
            <person name="Sheffer M."/>
        </authorList>
    </citation>
    <scope>NUCLEOTIDE SEQUENCE</scope>
</reference>
<comment type="caution">
    <text evidence="1">The sequence shown here is derived from an EMBL/GenBank/DDBJ whole genome shotgun (WGS) entry which is preliminary data.</text>
</comment>
<keyword evidence="2" id="KW-1185">Reference proteome</keyword>
<name>A0A8T0FAW6_ARGBR</name>
<gene>
    <name evidence="1" type="ORF">HNY73_008211</name>
</gene>
<evidence type="ECO:0000313" key="1">
    <source>
        <dbReference type="EMBL" id="KAF8786510.1"/>
    </source>
</evidence>
<dbReference type="AlphaFoldDB" id="A0A8T0FAW6"/>
<organism evidence="1 2">
    <name type="scientific">Argiope bruennichi</name>
    <name type="common">Wasp spider</name>
    <name type="synonym">Aranea bruennichi</name>
    <dbReference type="NCBI Taxonomy" id="94029"/>
    <lineage>
        <taxon>Eukaryota</taxon>
        <taxon>Metazoa</taxon>
        <taxon>Ecdysozoa</taxon>
        <taxon>Arthropoda</taxon>
        <taxon>Chelicerata</taxon>
        <taxon>Arachnida</taxon>
        <taxon>Araneae</taxon>
        <taxon>Araneomorphae</taxon>
        <taxon>Entelegynae</taxon>
        <taxon>Araneoidea</taxon>
        <taxon>Araneidae</taxon>
        <taxon>Argiope</taxon>
    </lineage>
</organism>
<protein>
    <submittedName>
        <fullName evidence="1">Uncharacterized protein</fullName>
    </submittedName>
</protein>